<sequence>MRHIPVGQLFISCPAQLTSSCATSLCGATVHQLPIAQLTSSCATQLTSSCATLWNNYTTNSDARVDWVANFLGRR</sequence>
<gene>
    <name evidence="1" type="ORF">HGMM_F07C06C26</name>
</gene>
<dbReference type="EMBL" id="AP011659">
    <property type="protein sequence ID" value="BAL53504.1"/>
    <property type="molecule type" value="Genomic_DNA"/>
</dbReference>
<reference evidence="1" key="1">
    <citation type="journal article" date="2005" name="Environ. Microbiol.">
        <title>Genetic and functional properties of uncultivated thermophilic crenarchaeotes from a subsurface gold mine as revealed by analysis of genome fragments.</title>
        <authorList>
            <person name="Nunoura T."/>
            <person name="Hirayama H."/>
            <person name="Takami H."/>
            <person name="Oida H."/>
            <person name="Nishi S."/>
            <person name="Shimamura S."/>
            <person name="Suzuki Y."/>
            <person name="Inagaki F."/>
            <person name="Takai K."/>
            <person name="Nealson K.H."/>
            <person name="Horikoshi K."/>
        </authorList>
    </citation>
    <scope>NUCLEOTIDE SEQUENCE</scope>
</reference>
<evidence type="ECO:0000313" key="1">
    <source>
        <dbReference type="EMBL" id="BAL53504.1"/>
    </source>
</evidence>
<protein>
    <submittedName>
        <fullName evidence="1">Uncharacterized protein</fullName>
    </submittedName>
</protein>
<organism evidence="1">
    <name type="scientific">uncultured Chloroflexota bacterium</name>
    <dbReference type="NCBI Taxonomy" id="166587"/>
    <lineage>
        <taxon>Bacteria</taxon>
        <taxon>Bacillati</taxon>
        <taxon>Chloroflexota</taxon>
        <taxon>environmental samples</taxon>
    </lineage>
</organism>
<reference evidence="1" key="2">
    <citation type="journal article" date="2012" name="PLoS ONE">
        <title>A Deeply Branching Thermophilic Bacterium with an Ancient Acetyl-CoA Pathway Dominates a Subsurface Ecosystem.</title>
        <authorList>
            <person name="Takami H."/>
            <person name="Noguchi H."/>
            <person name="Takaki Y."/>
            <person name="Uchiyama I."/>
            <person name="Toyoda A."/>
            <person name="Nishi S."/>
            <person name="Chee G.-J."/>
            <person name="Arai W."/>
            <person name="Nunoura T."/>
            <person name="Itoh T."/>
            <person name="Hattori M."/>
            <person name="Takai K."/>
        </authorList>
    </citation>
    <scope>NUCLEOTIDE SEQUENCE</scope>
</reference>
<proteinExistence type="predicted"/>
<accession>H5SBG8</accession>
<dbReference type="AlphaFoldDB" id="H5SBG8"/>
<name>H5SBG8_9CHLR</name>
<dbReference type="PROSITE" id="PS51257">
    <property type="entry name" value="PROKAR_LIPOPROTEIN"/>
    <property type="match status" value="1"/>
</dbReference>